<reference evidence="2" key="1">
    <citation type="journal article" date="2020" name="Stud. Mycol.">
        <title>101 Dothideomycetes genomes: a test case for predicting lifestyles and emergence of pathogens.</title>
        <authorList>
            <person name="Haridas S."/>
            <person name="Albert R."/>
            <person name="Binder M."/>
            <person name="Bloem J."/>
            <person name="Labutti K."/>
            <person name="Salamov A."/>
            <person name="Andreopoulos B."/>
            <person name="Baker S."/>
            <person name="Barry K."/>
            <person name="Bills G."/>
            <person name="Bluhm B."/>
            <person name="Cannon C."/>
            <person name="Castanera R."/>
            <person name="Culley D."/>
            <person name="Daum C."/>
            <person name="Ezra D."/>
            <person name="Gonzalez J."/>
            <person name="Henrissat B."/>
            <person name="Kuo A."/>
            <person name="Liang C."/>
            <person name="Lipzen A."/>
            <person name="Lutzoni F."/>
            <person name="Magnuson J."/>
            <person name="Mondo S."/>
            <person name="Nolan M."/>
            <person name="Ohm R."/>
            <person name="Pangilinan J."/>
            <person name="Park H.-J."/>
            <person name="Ramirez L."/>
            <person name="Alfaro M."/>
            <person name="Sun H."/>
            <person name="Tritt A."/>
            <person name="Yoshinaga Y."/>
            <person name="Zwiers L.-H."/>
            <person name="Turgeon B."/>
            <person name="Goodwin S."/>
            <person name="Spatafora J."/>
            <person name="Crous P."/>
            <person name="Grigoriev I."/>
        </authorList>
    </citation>
    <scope>NUCLEOTIDE SEQUENCE</scope>
    <source>
        <strain evidence="2">CBS 123094</strain>
    </source>
</reference>
<gene>
    <name evidence="2" type="ORF">P154DRAFT_381647</name>
</gene>
<dbReference type="EMBL" id="ML977687">
    <property type="protein sequence ID" value="KAF1993751.1"/>
    <property type="molecule type" value="Genomic_DNA"/>
</dbReference>
<dbReference type="GO" id="GO:0005506">
    <property type="term" value="F:iron ion binding"/>
    <property type="evidence" value="ECO:0007669"/>
    <property type="project" value="InterPro"/>
</dbReference>
<sequence>IPSPPALPLIGNLLDIINKDDQETALKPLERLADEYGPIYKLLLGGTERIVVANHELFEELCDETRFFKKAGPSLESLAKGPGSTGIRGLFTASSEQDPDWGQAHRVLMP</sequence>
<evidence type="ECO:0008006" key="4">
    <source>
        <dbReference type="Google" id="ProtNLM"/>
    </source>
</evidence>
<dbReference type="GO" id="GO:0020037">
    <property type="term" value="F:heme binding"/>
    <property type="evidence" value="ECO:0007669"/>
    <property type="project" value="InterPro"/>
</dbReference>
<feature type="region of interest" description="Disordered" evidence="1">
    <location>
        <begin position="79"/>
        <end position="110"/>
    </location>
</feature>
<dbReference type="GO" id="GO:0004497">
    <property type="term" value="F:monooxygenase activity"/>
    <property type="evidence" value="ECO:0007669"/>
    <property type="project" value="InterPro"/>
</dbReference>
<dbReference type="Gene3D" id="1.10.630.10">
    <property type="entry name" value="Cytochrome P450"/>
    <property type="match status" value="1"/>
</dbReference>
<evidence type="ECO:0000313" key="2">
    <source>
        <dbReference type="EMBL" id="KAF1993751.1"/>
    </source>
</evidence>
<dbReference type="SUPFAM" id="SSF48264">
    <property type="entry name" value="Cytochrome P450"/>
    <property type="match status" value="1"/>
</dbReference>
<name>A0A6A5W0S5_9PLEO</name>
<dbReference type="AlphaFoldDB" id="A0A6A5W0S5"/>
<dbReference type="InterPro" id="IPR036396">
    <property type="entry name" value="Cyt_P450_sf"/>
</dbReference>
<evidence type="ECO:0000313" key="3">
    <source>
        <dbReference type="Proteomes" id="UP000799779"/>
    </source>
</evidence>
<proteinExistence type="predicted"/>
<protein>
    <recommendedName>
        <fullName evidence="4">Cytochrome P450</fullName>
    </recommendedName>
</protein>
<dbReference type="Pfam" id="PF00067">
    <property type="entry name" value="p450"/>
    <property type="match status" value="1"/>
</dbReference>
<accession>A0A6A5W0S5</accession>
<evidence type="ECO:0000256" key="1">
    <source>
        <dbReference type="SAM" id="MobiDB-lite"/>
    </source>
</evidence>
<dbReference type="OrthoDB" id="3773072at2759"/>
<organism evidence="2 3">
    <name type="scientific">Amniculicola lignicola CBS 123094</name>
    <dbReference type="NCBI Taxonomy" id="1392246"/>
    <lineage>
        <taxon>Eukaryota</taxon>
        <taxon>Fungi</taxon>
        <taxon>Dikarya</taxon>
        <taxon>Ascomycota</taxon>
        <taxon>Pezizomycotina</taxon>
        <taxon>Dothideomycetes</taxon>
        <taxon>Pleosporomycetidae</taxon>
        <taxon>Pleosporales</taxon>
        <taxon>Amniculicolaceae</taxon>
        <taxon>Amniculicola</taxon>
    </lineage>
</organism>
<feature type="non-terminal residue" evidence="2">
    <location>
        <position position="110"/>
    </location>
</feature>
<dbReference type="GO" id="GO:0016705">
    <property type="term" value="F:oxidoreductase activity, acting on paired donors, with incorporation or reduction of molecular oxygen"/>
    <property type="evidence" value="ECO:0007669"/>
    <property type="project" value="InterPro"/>
</dbReference>
<keyword evidence="3" id="KW-1185">Reference proteome</keyword>
<feature type="non-terminal residue" evidence="2">
    <location>
        <position position="1"/>
    </location>
</feature>
<dbReference type="Proteomes" id="UP000799779">
    <property type="component" value="Unassembled WGS sequence"/>
</dbReference>
<dbReference type="InterPro" id="IPR001128">
    <property type="entry name" value="Cyt_P450"/>
</dbReference>